<feature type="disulfide bond" evidence="9">
    <location>
        <begin position="517"/>
        <end position="534"/>
    </location>
</feature>
<evidence type="ECO:0000256" key="8">
    <source>
        <dbReference type="PIRSR" id="PIRSR001093-1"/>
    </source>
</evidence>
<proteinExistence type="inferred from homology"/>
<dbReference type="Gene3D" id="3.30.379.10">
    <property type="entry name" value="Chitobiase/beta-hexosaminidase domain 2-like"/>
    <property type="match status" value="1"/>
</dbReference>
<evidence type="ECO:0000256" key="2">
    <source>
        <dbReference type="ARBA" id="ARBA00006285"/>
    </source>
</evidence>
<dbReference type="InterPro" id="IPR025705">
    <property type="entry name" value="Beta_hexosaminidase_sua/sub"/>
</dbReference>
<evidence type="ECO:0000313" key="13">
    <source>
        <dbReference type="Proteomes" id="UP000030746"/>
    </source>
</evidence>
<dbReference type="RefSeq" id="XP_009066883.1">
    <property type="nucleotide sequence ID" value="XM_009068635.1"/>
</dbReference>
<dbReference type="FunFam" id="3.20.20.80:FF:000063">
    <property type="entry name" value="Beta-hexosaminidase"/>
    <property type="match status" value="1"/>
</dbReference>
<comment type="catalytic activity">
    <reaction evidence="1 7">
        <text>Hydrolysis of terminal non-reducing N-acetyl-D-hexosamine residues in N-acetyl-beta-D-hexosaminides.</text>
        <dbReference type="EC" id="3.2.1.52"/>
    </reaction>
</comment>
<dbReference type="HOGENOM" id="CLU_007082_0_3_1"/>
<feature type="domain" description="Beta-hexosaminidase eukaryotic type N-terminal" evidence="11">
    <location>
        <begin position="43"/>
        <end position="153"/>
    </location>
</feature>
<reference evidence="12 13" key="1">
    <citation type="journal article" date="2013" name="Nature">
        <title>Insights into bilaterian evolution from three spiralian genomes.</title>
        <authorList>
            <person name="Simakov O."/>
            <person name="Marletaz F."/>
            <person name="Cho S.J."/>
            <person name="Edsinger-Gonzales E."/>
            <person name="Havlak P."/>
            <person name="Hellsten U."/>
            <person name="Kuo D.H."/>
            <person name="Larsson T."/>
            <person name="Lv J."/>
            <person name="Arendt D."/>
            <person name="Savage R."/>
            <person name="Osoegawa K."/>
            <person name="de Jong P."/>
            <person name="Grimwood J."/>
            <person name="Chapman J.A."/>
            <person name="Shapiro H."/>
            <person name="Aerts A."/>
            <person name="Otillar R.P."/>
            <person name="Terry A.Y."/>
            <person name="Boore J.L."/>
            <person name="Grigoriev I.V."/>
            <person name="Lindberg D.R."/>
            <person name="Seaver E.C."/>
            <person name="Weisblat D.A."/>
            <person name="Putnam N.H."/>
            <person name="Rokhsar D.S."/>
        </authorList>
    </citation>
    <scope>NUCLEOTIDE SEQUENCE [LARGE SCALE GENOMIC DNA]</scope>
</reference>
<feature type="disulfide bond" evidence="9">
    <location>
        <begin position="72"/>
        <end position="113"/>
    </location>
</feature>
<dbReference type="PANTHER" id="PTHR22600">
    <property type="entry name" value="BETA-HEXOSAMINIDASE"/>
    <property type="match status" value="1"/>
</dbReference>
<accession>V3ZNG0</accession>
<dbReference type="GO" id="GO:0006689">
    <property type="term" value="P:ganglioside catabolic process"/>
    <property type="evidence" value="ECO:0007669"/>
    <property type="project" value="TreeGrafter"/>
</dbReference>
<feature type="active site" description="Proton donor" evidence="8">
    <location>
        <position position="336"/>
    </location>
</feature>
<dbReference type="EMBL" id="KB203918">
    <property type="protein sequence ID" value="ESO82376.1"/>
    <property type="molecule type" value="Genomic_DNA"/>
</dbReference>
<dbReference type="STRING" id="225164.V3ZNG0"/>
<dbReference type="Proteomes" id="UP000030746">
    <property type="component" value="Unassembled WGS sequence"/>
</dbReference>
<dbReference type="PANTHER" id="PTHR22600:SF21">
    <property type="entry name" value="BETA-HEXOSAMINIDASE A"/>
    <property type="match status" value="1"/>
</dbReference>
<name>V3ZNG0_LOTGI</name>
<gene>
    <name evidence="12" type="ORF">LOTGIDRAFT_223285</name>
</gene>
<dbReference type="Gene3D" id="3.20.20.80">
    <property type="entry name" value="Glycosidases"/>
    <property type="match status" value="1"/>
</dbReference>
<feature type="disulfide bond" evidence="9">
    <location>
        <begin position="283"/>
        <end position="341"/>
    </location>
</feature>
<evidence type="ECO:0000256" key="5">
    <source>
        <dbReference type="ARBA" id="ARBA00023180"/>
    </source>
</evidence>
<dbReference type="InterPro" id="IPR015883">
    <property type="entry name" value="Glyco_hydro_20_cat"/>
</dbReference>
<dbReference type="PIRSF" id="PIRSF001093">
    <property type="entry name" value="B-hxosamndse_ab_euk"/>
    <property type="match status" value="1"/>
</dbReference>
<dbReference type="InterPro" id="IPR017853">
    <property type="entry name" value="GH"/>
</dbReference>
<dbReference type="CDD" id="cd06562">
    <property type="entry name" value="GH20_HexA_HexB-like"/>
    <property type="match status" value="1"/>
</dbReference>
<dbReference type="SUPFAM" id="SSF51445">
    <property type="entry name" value="(Trans)glycosidases"/>
    <property type="match status" value="1"/>
</dbReference>
<evidence type="ECO:0000259" key="11">
    <source>
        <dbReference type="Pfam" id="PF14845"/>
    </source>
</evidence>
<evidence type="ECO:0000256" key="1">
    <source>
        <dbReference type="ARBA" id="ARBA00001231"/>
    </source>
</evidence>
<dbReference type="AlphaFoldDB" id="V3ZNG0"/>
<dbReference type="GO" id="GO:0030203">
    <property type="term" value="P:glycosaminoglycan metabolic process"/>
    <property type="evidence" value="ECO:0007669"/>
    <property type="project" value="TreeGrafter"/>
</dbReference>
<feature type="domain" description="Glycoside hydrolase family 20 catalytic" evidence="10">
    <location>
        <begin position="174"/>
        <end position="499"/>
    </location>
</feature>
<dbReference type="GO" id="GO:0005764">
    <property type="term" value="C:lysosome"/>
    <property type="evidence" value="ECO:0007669"/>
    <property type="project" value="TreeGrafter"/>
</dbReference>
<dbReference type="OrthoDB" id="428480at2759"/>
<dbReference type="SUPFAM" id="SSF55545">
    <property type="entry name" value="beta-N-acetylhexosaminidase-like domain"/>
    <property type="match status" value="1"/>
</dbReference>
<dbReference type="GO" id="GO:0004563">
    <property type="term" value="F:beta-N-acetylhexosaminidase activity"/>
    <property type="evidence" value="ECO:0007669"/>
    <property type="project" value="UniProtKB-EC"/>
</dbReference>
<dbReference type="GeneID" id="20247110"/>
<comment type="similarity">
    <text evidence="2 7">Belongs to the glycosyl hydrolase 20 family.</text>
</comment>
<keyword evidence="3" id="KW-0732">Signal</keyword>
<evidence type="ECO:0000259" key="10">
    <source>
        <dbReference type="Pfam" id="PF00728"/>
    </source>
</evidence>
<keyword evidence="9" id="KW-1015">Disulfide bond</keyword>
<dbReference type="GO" id="GO:0005975">
    <property type="term" value="P:carbohydrate metabolic process"/>
    <property type="evidence" value="ECO:0007669"/>
    <property type="project" value="InterPro"/>
</dbReference>
<dbReference type="OMA" id="SPKHVYT"/>
<keyword evidence="4 7" id="KW-0378">Hydrolase</keyword>
<sequence length="587" mass="67537">MEPFKCHSCLVPIFLVIVGCHGYINYLAIRLPLQGERPPPGSPWPQPKQWQQSPDLLTIDPIKFQFTSDTDCDIITKAFERYHSLIFGYKGLWVAEDKPTLPGLEVVISSKTCGKYPSLSMDESYSLVINNTATLTATEVWGFLRGLETFSQLVYDNQGELLINKTSITDVPRFPYRGSHLDTARHYIPIPVLKQNLDAMSYNKLNVFHWHIVDDQSFPFVSKTFPKLSEKGAYSKLHLYTPEAVADIIEYARLRGIRVIPEFDTPGHTASWGIAYQELLTTCWANGKPGVAIYNKHAEHEILDPTKNFTYEFLGQFFKEVSEVFPDEYLHMGMDEGYYYCWFSNPNITEFMTEQGFGKDYFKLEQYYSERVLGMISDLDKKYIIWQDPVENGAQVRNDSIVTIWKGGYSDWRRYMESVSSKGYYTILSSCWYLNYLTYPPAWRQFYSCDPLDFTGSQAAKDRVLGGQTCLWAEFVDGTNLLTRMWPSASAAAERLWSPAEVRDNDTAYFRLDQQRCRMLRRGIPTEPLLGGYCGDYEWGFEKDEPQLESTERPTTCINTSTCLLSISHYQLLCVVLVLSYLLNSCK</sequence>
<organism evidence="12 13">
    <name type="scientific">Lottia gigantea</name>
    <name type="common">Giant owl limpet</name>
    <dbReference type="NCBI Taxonomy" id="225164"/>
    <lineage>
        <taxon>Eukaryota</taxon>
        <taxon>Metazoa</taxon>
        <taxon>Spiralia</taxon>
        <taxon>Lophotrochozoa</taxon>
        <taxon>Mollusca</taxon>
        <taxon>Gastropoda</taxon>
        <taxon>Patellogastropoda</taxon>
        <taxon>Lottioidea</taxon>
        <taxon>Lottiidae</taxon>
        <taxon>Lottia</taxon>
    </lineage>
</organism>
<dbReference type="InterPro" id="IPR029018">
    <property type="entry name" value="Hex-like_dom2"/>
</dbReference>
<evidence type="ECO:0000313" key="12">
    <source>
        <dbReference type="EMBL" id="ESO82376.1"/>
    </source>
</evidence>
<keyword evidence="5" id="KW-0325">Glycoprotein</keyword>
<dbReference type="EC" id="3.2.1.52" evidence="7"/>
<dbReference type="PRINTS" id="PR00738">
    <property type="entry name" value="GLHYDRLASE20"/>
</dbReference>
<dbReference type="KEGG" id="lgi:LOTGIDRAFT_223285"/>
<evidence type="ECO:0000256" key="4">
    <source>
        <dbReference type="ARBA" id="ARBA00022801"/>
    </source>
</evidence>
<keyword evidence="13" id="KW-1185">Reference proteome</keyword>
<dbReference type="CTD" id="20247110"/>
<dbReference type="Pfam" id="PF00728">
    <property type="entry name" value="Glyco_hydro_20"/>
    <property type="match status" value="1"/>
</dbReference>
<evidence type="ECO:0000256" key="9">
    <source>
        <dbReference type="PIRSR" id="PIRSR001093-2"/>
    </source>
</evidence>
<dbReference type="GO" id="GO:0016020">
    <property type="term" value="C:membrane"/>
    <property type="evidence" value="ECO:0007669"/>
    <property type="project" value="TreeGrafter"/>
</dbReference>
<evidence type="ECO:0000256" key="7">
    <source>
        <dbReference type="PIRNR" id="PIRNR001093"/>
    </source>
</evidence>
<keyword evidence="6 7" id="KW-0326">Glycosidase</keyword>
<dbReference type="Pfam" id="PF14845">
    <property type="entry name" value="Glycohydro_20b2"/>
    <property type="match status" value="1"/>
</dbReference>
<evidence type="ECO:0000256" key="3">
    <source>
        <dbReference type="ARBA" id="ARBA00022729"/>
    </source>
</evidence>
<protein>
    <recommendedName>
        <fullName evidence="7">Beta-hexosaminidase</fullName>
        <ecNumber evidence="7">3.2.1.52</ecNumber>
    </recommendedName>
</protein>
<dbReference type="InterPro" id="IPR029019">
    <property type="entry name" value="HEX_eukaryotic_N"/>
</dbReference>
<dbReference type="PROSITE" id="PS51257">
    <property type="entry name" value="PROKAR_LIPOPROTEIN"/>
    <property type="match status" value="1"/>
</dbReference>
<evidence type="ECO:0000256" key="6">
    <source>
        <dbReference type="ARBA" id="ARBA00023295"/>
    </source>
</evidence>